<accession>R6U0Z7</accession>
<dbReference type="PANTHER" id="PTHR30408">
    <property type="entry name" value="TYPE-1 RESTRICTION ENZYME ECOKI SPECIFICITY PROTEIN"/>
    <property type="match status" value="1"/>
</dbReference>
<dbReference type="InterPro" id="IPR000055">
    <property type="entry name" value="Restrct_endonuc_typeI_TRD"/>
</dbReference>
<dbReference type="AlphaFoldDB" id="R6U0Z7"/>
<dbReference type="InterPro" id="IPR052021">
    <property type="entry name" value="Type-I_RS_S_subunit"/>
</dbReference>
<evidence type="ECO:0000313" key="5">
    <source>
        <dbReference type="EMBL" id="CDC75779.1"/>
    </source>
</evidence>
<organism evidence="5 6">
    <name type="scientific">Candidatus Colimorpha enterica</name>
    <dbReference type="NCBI Taxonomy" id="3083063"/>
    <lineage>
        <taxon>Bacteria</taxon>
        <taxon>Pseudomonadati</taxon>
        <taxon>Bacteroidota</taxon>
        <taxon>Bacteroidia</taxon>
        <taxon>Bacteroidales</taxon>
        <taxon>Candidatus Colimorpha</taxon>
    </lineage>
</organism>
<sequence length="208" mass="23643">MYSLNDNLLATTQAIYKSWFVDFEPFDGVCPQNWLNGCVDDIAEFYDSMRKPLSSLERADMERIYPYYGAVSIVDYVDDFIFDGEYLLVSEDGIYVVDENGHPLLQHITGKFWANNHAHILKGKSGFNEDSLYLFLANTNMAPIVTGAAQPKINQANLKSFPITIPTGEVIEKFNALIQPFFDQRLSNEAEVKKLDNLKDLLLSRLVN</sequence>
<dbReference type="Proteomes" id="UP000017938">
    <property type="component" value="Unassembled WGS sequence"/>
</dbReference>
<evidence type="ECO:0000313" key="6">
    <source>
        <dbReference type="Proteomes" id="UP000017938"/>
    </source>
</evidence>
<dbReference type="STRING" id="1263015.BN580_01952"/>
<dbReference type="Pfam" id="PF01420">
    <property type="entry name" value="Methylase_S"/>
    <property type="match status" value="1"/>
</dbReference>
<dbReference type="CDD" id="cd17262">
    <property type="entry name" value="RMtype1_S_Aco12261I-TRD2-CR2"/>
    <property type="match status" value="1"/>
</dbReference>
<feature type="domain" description="Type I restriction modification DNA specificity" evidence="4">
    <location>
        <begin position="31"/>
        <end position="169"/>
    </location>
</feature>
<evidence type="ECO:0000256" key="2">
    <source>
        <dbReference type="ARBA" id="ARBA00022747"/>
    </source>
</evidence>
<name>R6U0Z7_9BACT</name>
<evidence type="ECO:0000256" key="1">
    <source>
        <dbReference type="ARBA" id="ARBA00010923"/>
    </source>
</evidence>
<dbReference type="PANTHER" id="PTHR30408:SF13">
    <property type="entry name" value="TYPE I RESTRICTION ENZYME HINDI SPECIFICITY SUBUNIT"/>
    <property type="match status" value="1"/>
</dbReference>
<protein>
    <submittedName>
        <fullName evidence="5">Restriction modification system DNA specificity domain protein</fullName>
    </submittedName>
</protein>
<dbReference type="SUPFAM" id="SSF116734">
    <property type="entry name" value="DNA methylase specificity domain"/>
    <property type="match status" value="1"/>
</dbReference>
<keyword evidence="2" id="KW-0680">Restriction system</keyword>
<dbReference type="InterPro" id="IPR044946">
    <property type="entry name" value="Restrct_endonuc_typeI_TRD_sf"/>
</dbReference>
<gene>
    <name evidence="5" type="ORF">BN580_01952</name>
</gene>
<proteinExistence type="inferred from homology"/>
<dbReference type="Gene3D" id="3.90.220.20">
    <property type="entry name" value="DNA methylase specificity domains"/>
    <property type="match status" value="1"/>
</dbReference>
<dbReference type="EMBL" id="CBFW010000321">
    <property type="protein sequence ID" value="CDC75779.1"/>
    <property type="molecule type" value="Genomic_DNA"/>
</dbReference>
<dbReference type="GO" id="GO:0009307">
    <property type="term" value="P:DNA restriction-modification system"/>
    <property type="evidence" value="ECO:0007669"/>
    <property type="project" value="UniProtKB-KW"/>
</dbReference>
<comment type="caution">
    <text evidence="5">The sequence shown here is derived from an EMBL/GenBank/DDBJ whole genome shotgun (WGS) entry which is preliminary data.</text>
</comment>
<evidence type="ECO:0000259" key="4">
    <source>
        <dbReference type="Pfam" id="PF01420"/>
    </source>
</evidence>
<reference evidence="5" key="1">
    <citation type="submission" date="2012-11" db="EMBL/GenBank/DDBJ databases">
        <title>Dependencies among metagenomic species, viruses, plasmids and units of genetic variation.</title>
        <authorList>
            <person name="Nielsen H.B."/>
            <person name="Almeida M."/>
            <person name="Juncker A.S."/>
            <person name="Rasmussen S."/>
            <person name="Li J."/>
            <person name="Sunagawa S."/>
            <person name="Plichta D."/>
            <person name="Gautier L."/>
            <person name="Le Chatelier E."/>
            <person name="Peletier E."/>
            <person name="Bonde I."/>
            <person name="Nielsen T."/>
            <person name="Manichanh C."/>
            <person name="Arumugam M."/>
            <person name="Batto J."/>
            <person name="Santos M.B.Q.D."/>
            <person name="Blom N."/>
            <person name="Borruel N."/>
            <person name="Burgdorf K.S."/>
            <person name="Boumezbeur F."/>
            <person name="Casellas F."/>
            <person name="Dore J."/>
            <person name="Guarner F."/>
            <person name="Hansen T."/>
            <person name="Hildebrand F."/>
            <person name="Kaas R.S."/>
            <person name="Kennedy S."/>
            <person name="Kristiansen K."/>
            <person name="Kultima J.R."/>
            <person name="Leonard P."/>
            <person name="Levenez F."/>
            <person name="Lund O."/>
            <person name="Moumen B."/>
            <person name="Le Paslier D."/>
            <person name="Pons N."/>
            <person name="Pedersen O."/>
            <person name="Prifti E."/>
            <person name="Qin J."/>
            <person name="Raes J."/>
            <person name="Tap J."/>
            <person name="Tims S."/>
            <person name="Ussery D.W."/>
            <person name="Yamada T."/>
            <person name="MetaHit consortium"/>
            <person name="Renault P."/>
            <person name="Sicheritz-Ponten T."/>
            <person name="Bork P."/>
            <person name="Wang J."/>
            <person name="Brunak S."/>
            <person name="Ehrlich S.D."/>
        </authorList>
    </citation>
    <scope>NUCLEOTIDE SEQUENCE [LARGE SCALE GENOMIC DNA]</scope>
</reference>
<keyword evidence="3" id="KW-0238">DNA-binding</keyword>
<dbReference type="GO" id="GO:0003677">
    <property type="term" value="F:DNA binding"/>
    <property type="evidence" value="ECO:0007669"/>
    <property type="project" value="UniProtKB-KW"/>
</dbReference>
<comment type="similarity">
    <text evidence="1">Belongs to the type-I restriction system S methylase family.</text>
</comment>
<evidence type="ECO:0000256" key="3">
    <source>
        <dbReference type="ARBA" id="ARBA00023125"/>
    </source>
</evidence>